<name>A0A0C2NRT1_CLOBO</name>
<dbReference type="Proteomes" id="UP000476820">
    <property type="component" value="Unassembled WGS sequence"/>
</dbReference>
<reference evidence="7 8" key="2">
    <citation type="submission" date="2019-04" db="EMBL/GenBank/DDBJ databases">
        <title>Genome sequencing of Clostridium botulinum Groups I-IV and Clostridium butyricum.</title>
        <authorList>
            <person name="Brunt J."/>
            <person name="Van Vliet A.H.M."/>
            <person name="Stringer S.C."/>
            <person name="Carter A.T."/>
            <person name="Peck M.W."/>
        </authorList>
    </citation>
    <scope>NUCLEOTIDE SEQUENCE [LARGE SCALE GENOMIC DNA]</scope>
    <source>
        <strain evidence="3 8">1605</strain>
        <strain evidence="5 9">BL81</strain>
        <strain evidence="4 7">CB-K-33E</strain>
    </source>
</reference>
<evidence type="ECO:0000256" key="1">
    <source>
        <dbReference type="SAM" id="SignalP"/>
    </source>
</evidence>
<evidence type="ECO:0000313" key="5">
    <source>
        <dbReference type="EMBL" id="NFV28050.1"/>
    </source>
</evidence>
<sequence>MKKFISMLLICFSLSFCIFSQSAYAVNIFDEGVYKAADFNFSSENKYVVQNISDKSSVYIEVFDENQNLLQSIHLSPNSDKYNLLPLKPDYRIVIVGKGNIFIS</sequence>
<keyword evidence="1" id="KW-0732">Signal</keyword>
<dbReference type="Proteomes" id="UP000486903">
    <property type="component" value="Unassembled WGS sequence"/>
</dbReference>
<evidence type="ECO:0000313" key="4">
    <source>
        <dbReference type="EMBL" id="NFN33775.1"/>
    </source>
</evidence>
<evidence type="ECO:0000313" key="9">
    <source>
        <dbReference type="Proteomes" id="UP000486903"/>
    </source>
</evidence>
<dbReference type="RefSeq" id="WP_003372608.1">
    <property type="nucleotide sequence ID" value="NZ_CP010520.1"/>
</dbReference>
<dbReference type="EMBL" id="SGKU01000029">
    <property type="protein sequence ID" value="NFA43084.1"/>
    <property type="molecule type" value="Genomic_DNA"/>
</dbReference>
<organism evidence="5 9">
    <name type="scientific">Clostridium botulinum</name>
    <dbReference type="NCBI Taxonomy" id="1491"/>
    <lineage>
        <taxon>Bacteria</taxon>
        <taxon>Bacillati</taxon>
        <taxon>Bacillota</taxon>
        <taxon>Clostridia</taxon>
        <taxon>Eubacteriales</taxon>
        <taxon>Clostridiaceae</taxon>
        <taxon>Clostridium</taxon>
    </lineage>
</organism>
<feature type="chain" id="PRO_5009758852" evidence="1">
    <location>
        <begin position="26"/>
        <end position="104"/>
    </location>
</feature>
<evidence type="ECO:0000313" key="3">
    <source>
        <dbReference type="EMBL" id="NFF89144.1"/>
    </source>
</evidence>
<evidence type="ECO:0000313" key="8">
    <source>
        <dbReference type="Proteomes" id="UP000476820"/>
    </source>
</evidence>
<dbReference type="EMBL" id="SWVK01000001">
    <property type="protein sequence ID" value="NFN33775.1"/>
    <property type="molecule type" value="Genomic_DNA"/>
</dbReference>
<accession>A0A0C2NRT1</accession>
<dbReference type="Proteomes" id="UP000472355">
    <property type="component" value="Unassembled WGS sequence"/>
</dbReference>
<dbReference type="OrthoDB" id="1924904at2"/>
<evidence type="ECO:0000313" key="7">
    <source>
        <dbReference type="Proteomes" id="UP000473681"/>
    </source>
</evidence>
<feature type="signal peptide" evidence="1">
    <location>
        <begin position="1"/>
        <end position="25"/>
    </location>
</feature>
<evidence type="ECO:0000313" key="6">
    <source>
        <dbReference type="Proteomes" id="UP000472355"/>
    </source>
</evidence>
<dbReference type="AlphaFoldDB" id="A0A0C2NRT1"/>
<comment type="caution">
    <text evidence="5">The sequence shown here is derived from an EMBL/GenBank/DDBJ whole genome shotgun (WGS) entry which is preliminary data.</text>
</comment>
<dbReference type="EMBL" id="SXFB01000029">
    <property type="protein sequence ID" value="NFV28050.1"/>
    <property type="molecule type" value="Genomic_DNA"/>
</dbReference>
<dbReference type="Proteomes" id="UP000473681">
    <property type="component" value="Unassembled WGS sequence"/>
</dbReference>
<proteinExistence type="predicted"/>
<gene>
    <name evidence="2" type="ORF">EXM65_10995</name>
    <name evidence="3" type="ORF">FC774_14915</name>
    <name evidence="4" type="ORF">FDB51_01250</name>
    <name evidence="5" type="ORF">FDG31_18320</name>
</gene>
<reference evidence="2 6" key="1">
    <citation type="submission" date="2019-02" db="EMBL/GenBank/DDBJ databases">
        <title>Genome sequencing of Clostridium botulinum clinical isolates.</title>
        <authorList>
            <person name="Brunt J."/>
            <person name="Van Vliet A.H.M."/>
            <person name="Stringer S.C."/>
            <person name="Grant K.A."/>
            <person name="Carter A.C."/>
            <person name="Peck M.W."/>
        </authorList>
    </citation>
    <scope>NUCLEOTIDE SEQUENCE [LARGE SCALE GENOMIC DNA]</scope>
    <source>
        <strain evidence="2 6">H113700579</strain>
    </source>
</reference>
<evidence type="ECO:0000313" key="2">
    <source>
        <dbReference type="EMBL" id="NFA43084.1"/>
    </source>
</evidence>
<dbReference type="EMBL" id="SWOV01000052">
    <property type="protein sequence ID" value="NFF89144.1"/>
    <property type="molecule type" value="Genomic_DNA"/>
</dbReference>
<protein>
    <submittedName>
        <fullName evidence="5">Uncharacterized protein</fullName>
    </submittedName>
</protein>